<feature type="compositionally biased region" description="Basic residues" evidence="1">
    <location>
        <begin position="1"/>
        <end position="13"/>
    </location>
</feature>
<evidence type="ECO:0000313" key="2">
    <source>
        <dbReference type="EMBL" id="CAB1428962.1"/>
    </source>
</evidence>
<sequence>MSRRPSRHDRKLTRSLGGAARGDGFSSRSEEQKEVEEAESAVRDESPRGCQFCRARSGFSSEENLQDLPTPNAVVHVDVASSAEACPPARPSAVYLMSADRTSEFEARAAPISSQTVLIRGANTRVDHATDRRALQPGGPEFYSLPQESQPGKEKFTEDPPAASGSGLSSSDGDSGDEGSKVSAADKPDILRPLMMIRQTVNVFEADLMISDFLNLRGDVTMKLGVN</sequence>
<evidence type="ECO:0000313" key="3">
    <source>
        <dbReference type="Proteomes" id="UP001153269"/>
    </source>
</evidence>
<comment type="caution">
    <text evidence="2">The sequence shown here is derived from an EMBL/GenBank/DDBJ whole genome shotgun (WGS) entry which is preliminary data.</text>
</comment>
<protein>
    <submittedName>
        <fullName evidence="2">Uncharacterized protein</fullName>
    </submittedName>
</protein>
<dbReference type="AlphaFoldDB" id="A0A9N7UE98"/>
<feature type="region of interest" description="Disordered" evidence="1">
    <location>
        <begin position="1"/>
        <end position="47"/>
    </location>
</feature>
<gene>
    <name evidence="2" type="ORF">PLEPLA_LOCUS16937</name>
</gene>
<organism evidence="2 3">
    <name type="scientific">Pleuronectes platessa</name>
    <name type="common">European plaice</name>
    <dbReference type="NCBI Taxonomy" id="8262"/>
    <lineage>
        <taxon>Eukaryota</taxon>
        <taxon>Metazoa</taxon>
        <taxon>Chordata</taxon>
        <taxon>Craniata</taxon>
        <taxon>Vertebrata</taxon>
        <taxon>Euteleostomi</taxon>
        <taxon>Actinopterygii</taxon>
        <taxon>Neopterygii</taxon>
        <taxon>Teleostei</taxon>
        <taxon>Neoteleostei</taxon>
        <taxon>Acanthomorphata</taxon>
        <taxon>Carangaria</taxon>
        <taxon>Pleuronectiformes</taxon>
        <taxon>Pleuronectoidei</taxon>
        <taxon>Pleuronectidae</taxon>
        <taxon>Pleuronectes</taxon>
    </lineage>
</organism>
<name>A0A9N7UE98_PLEPL</name>
<proteinExistence type="predicted"/>
<feature type="compositionally biased region" description="Basic and acidic residues" evidence="1">
    <location>
        <begin position="125"/>
        <end position="134"/>
    </location>
</feature>
<feature type="region of interest" description="Disordered" evidence="1">
    <location>
        <begin position="123"/>
        <end position="185"/>
    </location>
</feature>
<dbReference type="Proteomes" id="UP001153269">
    <property type="component" value="Unassembled WGS sequence"/>
</dbReference>
<dbReference type="EMBL" id="CADEAL010001102">
    <property type="protein sequence ID" value="CAB1428962.1"/>
    <property type="molecule type" value="Genomic_DNA"/>
</dbReference>
<reference evidence="2" key="1">
    <citation type="submission" date="2020-03" db="EMBL/GenBank/DDBJ databases">
        <authorList>
            <person name="Weist P."/>
        </authorList>
    </citation>
    <scope>NUCLEOTIDE SEQUENCE</scope>
</reference>
<accession>A0A9N7UE98</accession>
<keyword evidence="3" id="KW-1185">Reference proteome</keyword>
<evidence type="ECO:0000256" key="1">
    <source>
        <dbReference type="SAM" id="MobiDB-lite"/>
    </source>
</evidence>
<feature type="compositionally biased region" description="Low complexity" evidence="1">
    <location>
        <begin position="164"/>
        <end position="173"/>
    </location>
</feature>